<name>A0ABW0CVM1_STRCD</name>
<sequence>MLSSVAFPCARDGLAATLQSGLLGGHGGAGAWSLALRNIRDGDEQLMVETHEGLHHELQASTGYGLIAAMALLLSKRGFRPLVLPELFDVMVEGSRRTHEVFATTLSASLAGVRQARSMLDGNTTYLGYLARGLGPAGADAIPWHLRETASAGLVPPVRLCLWDPGPEFGRTVWSDASWWEDGCLIVHEGASGGPEWALVAGRRGIVGHIRAVRAVGGSAAAVGSGDADRDGGRSRRRNRRGSRCLGVVADWILQPLNGAGRGRAHSVG</sequence>
<comment type="caution">
    <text evidence="1">The sequence shown here is derived from an EMBL/GenBank/DDBJ whole genome shotgun (WGS) entry which is preliminary data.</text>
</comment>
<proteinExistence type="predicted"/>
<dbReference type="EMBL" id="JBHSKM010000044">
    <property type="protein sequence ID" value="MFC5219689.1"/>
    <property type="molecule type" value="Genomic_DNA"/>
</dbReference>
<dbReference type="RefSeq" id="WP_380863673.1">
    <property type="nucleotide sequence ID" value="NZ_JBHSKM010000044.1"/>
</dbReference>
<dbReference type="Proteomes" id="UP001596263">
    <property type="component" value="Unassembled WGS sequence"/>
</dbReference>
<organism evidence="1 2">
    <name type="scientific">Streptomyces coerulescens</name>
    <dbReference type="NCBI Taxonomy" id="29304"/>
    <lineage>
        <taxon>Bacteria</taxon>
        <taxon>Bacillati</taxon>
        <taxon>Actinomycetota</taxon>
        <taxon>Actinomycetes</taxon>
        <taxon>Kitasatosporales</taxon>
        <taxon>Streptomycetaceae</taxon>
        <taxon>Streptomyces</taxon>
    </lineage>
</organism>
<reference evidence="2" key="1">
    <citation type="journal article" date="2019" name="Int. J. Syst. Evol. Microbiol.">
        <title>The Global Catalogue of Microorganisms (GCM) 10K type strain sequencing project: providing services to taxonomists for standard genome sequencing and annotation.</title>
        <authorList>
            <consortium name="The Broad Institute Genomics Platform"/>
            <consortium name="The Broad Institute Genome Sequencing Center for Infectious Disease"/>
            <person name="Wu L."/>
            <person name="Ma J."/>
        </authorList>
    </citation>
    <scope>NUCLEOTIDE SEQUENCE [LARGE SCALE GENOMIC DNA]</scope>
    <source>
        <strain evidence="2">KCTC 42586</strain>
    </source>
</reference>
<evidence type="ECO:0000313" key="2">
    <source>
        <dbReference type="Proteomes" id="UP001596263"/>
    </source>
</evidence>
<gene>
    <name evidence="1" type="ORF">ACFPQ9_38275</name>
</gene>
<accession>A0ABW0CVM1</accession>
<protein>
    <submittedName>
        <fullName evidence="1">Uncharacterized protein</fullName>
    </submittedName>
</protein>
<evidence type="ECO:0000313" key="1">
    <source>
        <dbReference type="EMBL" id="MFC5219689.1"/>
    </source>
</evidence>
<keyword evidence="2" id="KW-1185">Reference proteome</keyword>